<keyword evidence="1" id="KW-1133">Transmembrane helix</keyword>
<dbReference type="EMBL" id="CP002582">
    <property type="protein sequence ID" value="ADZ83162.1"/>
    <property type="molecule type" value="Genomic_DNA"/>
</dbReference>
<dbReference type="AlphaFoldDB" id="F2JJ03"/>
<dbReference type="RefSeq" id="WP_013656460.1">
    <property type="nucleotide sequence ID" value="NC_015275.1"/>
</dbReference>
<keyword evidence="1" id="KW-0812">Transmembrane</keyword>
<dbReference type="KEGG" id="cle:Clole_1436"/>
<keyword evidence="3" id="KW-1185">Reference proteome</keyword>
<name>F2JJ03_CELLD</name>
<dbReference type="STRING" id="642492.Clole_1436"/>
<sequence length="419" mass="48483">MQKNQVKNILIISCLTVIMGFLLLKSAEYMWHYYSSPVYSIDCYVKALNEQAYEKIYHLLDPNSIKEMNDKTVVTQYYNRFYAKENKLIHVSKVGWLNGKYILAYEFADGVKKEALTLNKNRDGWKICFPFDFSEVQIIAPNGSQVSLGGVKLDYKMGIGYKKEKLLPGKYMLKVELPHEADKDYYQMIQIPQTTKVVLPYALGQIQIICAPHLEVHLDQLSEASNQGIIQLPDILVGNYQLELVHPEGYLNPVKIPIRVTEGNNMIDIQEYSLSKAGSAKWQQFLNDFYQNYEEAITKHTSEGIGPYFLETQKEKQLNLFNAWYIAEKNIVGVDVVYKPEAVTIDQEGRLHSSITETVELTNQEYDDLEQKEVKRVYKVIIKWQTIVDISTNEWKIVNRSIKESVIAVKDLEGKWIQY</sequence>
<keyword evidence="1" id="KW-0472">Membrane</keyword>
<organism evidence="2 3">
    <name type="scientific">Cellulosilyticum lentocellum (strain ATCC 49066 / DSM 5427 / NCIMB 11756 / RHM5)</name>
    <name type="common">Clostridium lentocellum</name>
    <dbReference type="NCBI Taxonomy" id="642492"/>
    <lineage>
        <taxon>Bacteria</taxon>
        <taxon>Bacillati</taxon>
        <taxon>Bacillota</taxon>
        <taxon>Clostridia</taxon>
        <taxon>Lachnospirales</taxon>
        <taxon>Cellulosilyticaceae</taxon>
        <taxon>Cellulosilyticum</taxon>
    </lineage>
</organism>
<dbReference type="Proteomes" id="UP000008467">
    <property type="component" value="Chromosome"/>
</dbReference>
<proteinExistence type="predicted"/>
<protein>
    <submittedName>
        <fullName evidence="2">Uncharacterized protein</fullName>
    </submittedName>
</protein>
<evidence type="ECO:0000313" key="2">
    <source>
        <dbReference type="EMBL" id="ADZ83162.1"/>
    </source>
</evidence>
<evidence type="ECO:0000313" key="3">
    <source>
        <dbReference type="Proteomes" id="UP000008467"/>
    </source>
</evidence>
<gene>
    <name evidence="2" type="ordered locus">Clole_1436</name>
</gene>
<evidence type="ECO:0000256" key="1">
    <source>
        <dbReference type="SAM" id="Phobius"/>
    </source>
</evidence>
<feature type="transmembrane region" description="Helical" evidence="1">
    <location>
        <begin position="6"/>
        <end position="24"/>
    </location>
</feature>
<reference evidence="2 3" key="1">
    <citation type="journal article" date="2011" name="J. Bacteriol.">
        <title>Complete genome sequence of the cellulose-degrading bacterium Cellulosilyticum lentocellum.</title>
        <authorList>
            <consortium name="US DOE Joint Genome Institute"/>
            <person name="Miller D.A."/>
            <person name="Suen G."/>
            <person name="Bruce D."/>
            <person name="Copeland A."/>
            <person name="Cheng J.F."/>
            <person name="Detter C."/>
            <person name="Goodwin L.A."/>
            <person name="Han C.S."/>
            <person name="Hauser L.J."/>
            <person name="Land M.L."/>
            <person name="Lapidus A."/>
            <person name="Lucas S."/>
            <person name="Meincke L."/>
            <person name="Pitluck S."/>
            <person name="Tapia R."/>
            <person name="Teshima H."/>
            <person name="Woyke T."/>
            <person name="Fox B.G."/>
            <person name="Angert E.R."/>
            <person name="Currie C.R."/>
        </authorList>
    </citation>
    <scope>NUCLEOTIDE SEQUENCE [LARGE SCALE GENOMIC DNA]</scope>
    <source>
        <strain evidence="3">ATCC 49066 / DSM 5427 / NCIMB 11756 / RHM5</strain>
    </source>
</reference>
<accession>F2JJ03</accession>
<dbReference type="HOGENOM" id="CLU_655060_0_0_9"/>